<dbReference type="Pfam" id="PF08447">
    <property type="entry name" value="PAS_3"/>
    <property type="match status" value="1"/>
</dbReference>
<dbReference type="OrthoDB" id="9816309at2"/>
<dbReference type="InterPro" id="IPR000014">
    <property type="entry name" value="PAS"/>
</dbReference>
<dbReference type="GO" id="GO:0005524">
    <property type="term" value="F:ATP binding"/>
    <property type="evidence" value="ECO:0007669"/>
    <property type="project" value="UniProtKB-KW"/>
</dbReference>
<dbReference type="Proteomes" id="UP000293952">
    <property type="component" value="Unassembled WGS sequence"/>
</dbReference>
<keyword evidence="4" id="KW-0808">Transferase</keyword>
<evidence type="ECO:0000313" key="11">
    <source>
        <dbReference type="EMBL" id="RYM34106.1"/>
    </source>
</evidence>
<dbReference type="InterPro" id="IPR005467">
    <property type="entry name" value="His_kinase_dom"/>
</dbReference>
<dbReference type="InterPro" id="IPR011495">
    <property type="entry name" value="Sig_transdc_His_kin_sub2_dim/P"/>
</dbReference>
<dbReference type="EMBL" id="SETE01000003">
    <property type="protein sequence ID" value="RYM34106.1"/>
    <property type="molecule type" value="Genomic_DNA"/>
</dbReference>
<evidence type="ECO:0000256" key="5">
    <source>
        <dbReference type="ARBA" id="ARBA00022741"/>
    </source>
</evidence>
<protein>
    <recommendedName>
        <fullName evidence="2">histidine kinase</fullName>
        <ecNumber evidence="2">2.7.13.3</ecNumber>
    </recommendedName>
</protein>
<feature type="domain" description="PAC" evidence="10">
    <location>
        <begin position="87"/>
        <end position="140"/>
    </location>
</feature>
<organism evidence="11 12">
    <name type="scientific">Brumimicrobium glaciale</name>
    <dbReference type="NCBI Taxonomy" id="200475"/>
    <lineage>
        <taxon>Bacteria</taxon>
        <taxon>Pseudomonadati</taxon>
        <taxon>Bacteroidota</taxon>
        <taxon>Flavobacteriia</taxon>
        <taxon>Flavobacteriales</taxon>
        <taxon>Crocinitomicaceae</taxon>
        <taxon>Brumimicrobium</taxon>
    </lineage>
</organism>
<name>A0A4V1WFR4_9FLAO</name>
<gene>
    <name evidence="11" type="ORF">ERX46_09100</name>
</gene>
<dbReference type="SUPFAM" id="SSF55874">
    <property type="entry name" value="ATPase domain of HSP90 chaperone/DNA topoisomerase II/histidine kinase"/>
    <property type="match status" value="1"/>
</dbReference>
<dbReference type="AlphaFoldDB" id="A0A4V1WFR4"/>
<evidence type="ECO:0000259" key="10">
    <source>
        <dbReference type="PROSITE" id="PS50113"/>
    </source>
</evidence>
<dbReference type="Pfam" id="PF02518">
    <property type="entry name" value="HATPase_c"/>
    <property type="match status" value="1"/>
</dbReference>
<reference evidence="11 12" key="1">
    <citation type="submission" date="2019-02" db="EMBL/GenBank/DDBJ databases">
        <title>Genome sequence of the sea-ice species Brumimicrobium glaciale.</title>
        <authorList>
            <person name="Bowman J.P."/>
        </authorList>
    </citation>
    <scope>NUCLEOTIDE SEQUENCE [LARGE SCALE GENOMIC DNA]</scope>
    <source>
        <strain evidence="11 12">IC156</strain>
    </source>
</reference>
<dbReference type="SUPFAM" id="SSF55785">
    <property type="entry name" value="PYP-like sensor domain (PAS domain)"/>
    <property type="match status" value="1"/>
</dbReference>
<dbReference type="Pfam" id="PF07568">
    <property type="entry name" value="HisKA_2"/>
    <property type="match status" value="1"/>
</dbReference>
<evidence type="ECO:0000256" key="4">
    <source>
        <dbReference type="ARBA" id="ARBA00022679"/>
    </source>
</evidence>
<proteinExistence type="predicted"/>
<comment type="caution">
    <text evidence="11">The sequence shown here is derived from an EMBL/GenBank/DDBJ whole genome shotgun (WGS) entry which is preliminary data.</text>
</comment>
<dbReference type="InterPro" id="IPR000700">
    <property type="entry name" value="PAS-assoc_C"/>
</dbReference>
<dbReference type="NCBIfam" id="TIGR00229">
    <property type="entry name" value="sensory_box"/>
    <property type="match status" value="1"/>
</dbReference>
<evidence type="ECO:0000256" key="7">
    <source>
        <dbReference type="ARBA" id="ARBA00022840"/>
    </source>
</evidence>
<dbReference type="PANTHER" id="PTHR41523:SF8">
    <property type="entry name" value="ETHYLENE RESPONSE SENSOR PROTEIN"/>
    <property type="match status" value="1"/>
</dbReference>
<dbReference type="PROSITE" id="PS50113">
    <property type="entry name" value="PAC"/>
    <property type="match status" value="1"/>
</dbReference>
<dbReference type="PROSITE" id="PS50109">
    <property type="entry name" value="HIS_KIN"/>
    <property type="match status" value="1"/>
</dbReference>
<keyword evidence="3" id="KW-0597">Phosphoprotein</keyword>
<dbReference type="CDD" id="cd00130">
    <property type="entry name" value="PAS"/>
    <property type="match status" value="1"/>
</dbReference>
<evidence type="ECO:0000259" key="9">
    <source>
        <dbReference type="PROSITE" id="PS50109"/>
    </source>
</evidence>
<dbReference type="SMART" id="SM00387">
    <property type="entry name" value="HATPase_c"/>
    <property type="match status" value="1"/>
</dbReference>
<dbReference type="InterPro" id="IPR013655">
    <property type="entry name" value="PAS_fold_3"/>
</dbReference>
<keyword evidence="8" id="KW-0843">Virulence</keyword>
<accession>A0A4V1WFR4</accession>
<evidence type="ECO:0000256" key="2">
    <source>
        <dbReference type="ARBA" id="ARBA00012438"/>
    </source>
</evidence>
<dbReference type="Gene3D" id="3.30.450.20">
    <property type="entry name" value="PAS domain"/>
    <property type="match status" value="1"/>
</dbReference>
<dbReference type="Gene3D" id="3.30.565.10">
    <property type="entry name" value="Histidine kinase-like ATPase, C-terminal domain"/>
    <property type="match status" value="1"/>
</dbReference>
<comment type="catalytic activity">
    <reaction evidence="1">
        <text>ATP + protein L-histidine = ADP + protein N-phospho-L-histidine.</text>
        <dbReference type="EC" id="2.7.13.3"/>
    </reaction>
</comment>
<evidence type="ECO:0000256" key="6">
    <source>
        <dbReference type="ARBA" id="ARBA00022777"/>
    </source>
</evidence>
<feature type="domain" description="Histidine kinase" evidence="9">
    <location>
        <begin position="151"/>
        <end position="337"/>
    </location>
</feature>
<keyword evidence="7" id="KW-0067">ATP-binding</keyword>
<evidence type="ECO:0000313" key="12">
    <source>
        <dbReference type="Proteomes" id="UP000293952"/>
    </source>
</evidence>
<dbReference type="InterPro" id="IPR035965">
    <property type="entry name" value="PAS-like_dom_sf"/>
</dbReference>
<dbReference type="GO" id="GO:0004673">
    <property type="term" value="F:protein histidine kinase activity"/>
    <property type="evidence" value="ECO:0007669"/>
    <property type="project" value="UniProtKB-EC"/>
</dbReference>
<evidence type="ECO:0000256" key="1">
    <source>
        <dbReference type="ARBA" id="ARBA00000085"/>
    </source>
</evidence>
<dbReference type="InterPro" id="IPR036890">
    <property type="entry name" value="HATPase_C_sf"/>
</dbReference>
<sequence length="337" mass="38528">MERYNSIEDLRLLSESALESSLAGFWDWNIVTNEEYLSPRFKEMFGYLDSEMESSPAAWQKIAFQEDLPAMFTSLENHINSKGKTAFNIVIRYYHKNGETIWVRCNGKVVKWNEKGEPLRVIGCHVDITEEKNHEFQLKKAIKERDILLKEVHHRVKNNLQLLLSLSRLKDKNGKIETHEIEDSINSIAMAYEAIYKTEDLGIVNIDTYIEQIVRPLIQQQNIEFSIDSVDYKQNIDFLIPIGLIITELVNNSMKHGRSSSDSMIISLKIEKEENMLNLTFCDNGVGYGEALSSILEGNSFGIAIINGLIEQLDGSIELYDEQGACTQLKIDLSPEV</sequence>
<dbReference type="PANTHER" id="PTHR41523">
    <property type="entry name" value="TWO-COMPONENT SYSTEM SENSOR PROTEIN"/>
    <property type="match status" value="1"/>
</dbReference>
<keyword evidence="12" id="KW-1185">Reference proteome</keyword>
<evidence type="ECO:0000256" key="8">
    <source>
        <dbReference type="ARBA" id="ARBA00023026"/>
    </source>
</evidence>
<dbReference type="InterPro" id="IPR001610">
    <property type="entry name" value="PAC"/>
</dbReference>
<dbReference type="InterPro" id="IPR003594">
    <property type="entry name" value="HATPase_dom"/>
</dbReference>
<dbReference type="RefSeq" id="WP_130093547.1">
    <property type="nucleotide sequence ID" value="NZ_SETE01000003.1"/>
</dbReference>
<dbReference type="SMART" id="SM00086">
    <property type="entry name" value="PAC"/>
    <property type="match status" value="1"/>
</dbReference>
<keyword evidence="5" id="KW-0547">Nucleotide-binding</keyword>
<keyword evidence="6" id="KW-0418">Kinase</keyword>
<evidence type="ECO:0000256" key="3">
    <source>
        <dbReference type="ARBA" id="ARBA00022553"/>
    </source>
</evidence>
<dbReference type="EC" id="2.7.13.3" evidence="2"/>